<evidence type="ECO:0000313" key="1">
    <source>
        <dbReference type="EMBL" id="CAB3989619.1"/>
    </source>
</evidence>
<gene>
    <name evidence="1" type="ORF">PACLA_8A032578</name>
</gene>
<proteinExistence type="predicted"/>
<keyword evidence="2" id="KW-1185">Reference proteome</keyword>
<protein>
    <submittedName>
        <fullName evidence="1">Uncharacterized protein</fullName>
    </submittedName>
</protein>
<evidence type="ECO:0000313" key="2">
    <source>
        <dbReference type="Proteomes" id="UP001152795"/>
    </source>
</evidence>
<dbReference type="Proteomes" id="UP001152795">
    <property type="component" value="Unassembled WGS sequence"/>
</dbReference>
<sequence>MLIKVCLTSISGNFAKDSKTSNGDNTTPESTFQVPVEKLNINMRMKSFLWDKM</sequence>
<dbReference type="EMBL" id="CACRXK020001521">
    <property type="protein sequence ID" value="CAB3989619.1"/>
    <property type="molecule type" value="Genomic_DNA"/>
</dbReference>
<accession>A0A6S7GJ85</accession>
<organism evidence="1 2">
    <name type="scientific">Paramuricea clavata</name>
    <name type="common">Red gorgonian</name>
    <name type="synonym">Violescent sea-whip</name>
    <dbReference type="NCBI Taxonomy" id="317549"/>
    <lineage>
        <taxon>Eukaryota</taxon>
        <taxon>Metazoa</taxon>
        <taxon>Cnidaria</taxon>
        <taxon>Anthozoa</taxon>
        <taxon>Octocorallia</taxon>
        <taxon>Malacalcyonacea</taxon>
        <taxon>Plexauridae</taxon>
        <taxon>Paramuricea</taxon>
    </lineage>
</organism>
<dbReference type="AlphaFoldDB" id="A0A6S7GJ85"/>
<comment type="caution">
    <text evidence="1">The sequence shown here is derived from an EMBL/GenBank/DDBJ whole genome shotgun (WGS) entry which is preliminary data.</text>
</comment>
<name>A0A6S7GJ85_PARCT</name>
<feature type="non-terminal residue" evidence="1">
    <location>
        <position position="53"/>
    </location>
</feature>
<reference evidence="1" key="1">
    <citation type="submission" date="2020-04" db="EMBL/GenBank/DDBJ databases">
        <authorList>
            <person name="Alioto T."/>
            <person name="Alioto T."/>
            <person name="Gomez Garrido J."/>
        </authorList>
    </citation>
    <scope>NUCLEOTIDE SEQUENCE</scope>
    <source>
        <strain evidence="1">A484AB</strain>
    </source>
</reference>